<proteinExistence type="predicted"/>
<evidence type="ECO:0000256" key="1">
    <source>
        <dbReference type="SAM" id="MobiDB-lite"/>
    </source>
</evidence>
<gene>
    <name evidence="2" type="ORF">M427DRAFT_335540</name>
</gene>
<keyword evidence="3" id="KW-1185">Reference proteome</keyword>
<evidence type="ECO:0000313" key="3">
    <source>
        <dbReference type="Proteomes" id="UP000070544"/>
    </source>
</evidence>
<accession>A0A139ADI1</accession>
<reference evidence="2 3" key="1">
    <citation type="journal article" date="2015" name="Genome Biol. Evol.">
        <title>Phylogenomic analyses indicate that early fungi evolved digesting cell walls of algal ancestors of land plants.</title>
        <authorList>
            <person name="Chang Y."/>
            <person name="Wang S."/>
            <person name="Sekimoto S."/>
            <person name="Aerts A.L."/>
            <person name="Choi C."/>
            <person name="Clum A."/>
            <person name="LaButti K.M."/>
            <person name="Lindquist E.A."/>
            <person name="Yee Ngan C."/>
            <person name="Ohm R.A."/>
            <person name="Salamov A.A."/>
            <person name="Grigoriev I.V."/>
            <person name="Spatafora J.W."/>
            <person name="Berbee M.L."/>
        </authorList>
    </citation>
    <scope>NUCLEOTIDE SEQUENCE [LARGE SCALE GENOMIC DNA]</scope>
    <source>
        <strain evidence="2 3">JEL478</strain>
    </source>
</reference>
<feature type="compositionally biased region" description="Low complexity" evidence="1">
    <location>
        <begin position="203"/>
        <end position="217"/>
    </location>
</feature>
<sequence length="403" mass="44863">MLDGMLKTELDGDVEHNAVQGEQSSIQERVVEMQRRFRELEERDRRRRIENVEFGHPGLTEEEYQQAIDMCNGDDLHALDSLTGPNSSQILEAVRLAIPPKPRPDSGLTTRTVRRATTWVASRQAGQQTGERHFKSKLSGLLPVERRSLKLSTANPFSSSCVSAPLSAFLPPRKKRGRPRKKPCPDAESKENSESHDYKRVDSWSTGDESSSCSESDANVKIESGDPLDDLQGDDRQPIQPTPSNAPLSEGHLSPPNALHGLGVTFPFKLPTIPVTLISLGRIAHLEQAEWWADPSKSLYYHPFPLGLHTERFAWGRLFDSHILSNPKSGNPIFRVVDRDSGDYRDGATATEAWTLWCKDAAGREGTRASGPLYFGFSDPILQLLIRRTLFLESKSEVCGSPS</sequence>
<feature type="compositionally biased region" description="Basic and acidic residues" evidence="1">
    <location>
        <begin position="183"/>
        <end position="202"/>
    </location>
</feature>
<dbReference type="OrthoDB" id="1928087at2759"/>
<dbReference type="AlphaFoldDB" id="A0A139ADI1"/>
<organism evidence="2 3">
    <name type="scientific">Gonapodya prolifera (strain JEL478)</name>
    <name type="common">Monoblepharis prolifera</name>
    <dbReference type="NCBI Taxonomy" id="1344416"/>
    <lineage>
        <taxon>Eukaryota</taxon>
        <taxon>Fungi</taxon>
        <taxon>Fungi incertae sedis</taxon>
        <taxon>Chytridiomycota</taxon>
        <taxon>Chytridiomycota incertae sedis</taxon>
        <taxon>Monoblepharidomycetes</taxon>
        <taxon>Monoblepharidales</taxon>
        <taxon>Gonapodyaceae</taxon>
        <taxon>Gonapodya</taxon>
    </lineage>
</organism>
<dbReference type="Proteomes" id="UP000070544">
    <property type="component" value="Unassembled WGS sequence"/>
</dbReference>
<evidence type="ECO:0000313" key="2">
    <source>
        <dbReference type="EMBL" id="KXS14872.1"/>
    </source>
</evidence>
<feature type="compositionally biased region" description="Basic residues" evidence="1">
    <location>
        <begin position="172"/>
        <end position="182"/>
    </location>
</feature>
<dbReference type="EMBL" id="KQ965766">
    <property type="protein sequence ID" value="KXS14872.1"/>
    <property type="molecule type" value="Genomic_DNA"/>
</dbReference>
<name>A0A139ADI1_GONPJ</name>
<protein>
    <submittedName>
        <fullName evidence="2">Uncharacterized protein</fullName>
    </submittedName>
</protein>
<feature type="region of interest" description="Disordered" evidence="1">
    <location>
        <begin position="154"/>
        <end position="254"/>
    </location>
</feature>
<dbReference type="Gene3D" id="3.30.160.360">
    <property type="match status" value="1"/>
</dbReference>